<dbReference type="EMBL" id="FORI01000002">
    <property type="protein sequence ID" value="SFI50668.1"/>
    <property type="molecule type" value="Genomic_DNA"/>
</dbReference>
<reference evidence="3" key="1">
    <citation type="submission" date="2016-10" db="EMBL/GenBank/DDBJ databases">
        <authorList>
            <person name="Varghese N."/>
            <person name="Submissions S."/>
        </authorList>
    </citation>
    <scope>NUCLEOTIDE SEQUENCE [LARGE SCALE GENOMIC DNA]</scope>
    <source>
        <strain evidence="3">XBD1002</strain>
    </source>
</reference>
<accession>A0A1I3IRR2</accession>
<dbReference type="OrthoDB" id="9797709at2"/>
<feature type="domain" description="Beta-lactamase-related" evidence="1">
    <location>
        <begin position="13"/>
        <end position="385"/>
    </location>
</feature>
<evidence type="ECO:0000259" key="1">
    <source>
        <dbReference type="Pfam" id="PF00144"/>
    </source>
</evidence>
<dbReference type="PANTHER" id="PTHR43283:SF3">
    <property type="entry name" value="BETA-LACTAMASE FAMILY PROTEIN (AFU_ORTHOLOGUE AFUA_5G07500)"/>
    <property type="match status" value="1"/>
</dbReference>
<dbReference type="InterPro" id="IPR012338">
    <property type="entry name" value="Beta-lactam/transpept-like"/>
</dbReference>
<keyword evidence="3" id="KW-1185">Reference proteome</keyword>
<gene>
    <name evidence="2" type="ORF">SAMN04487775_10295</name>
</gene>
<dbReference type="InterPro" id="IPR050789">
    <property type="entry name" value="Diverse_Enzym_Activities"/>
</dbReference>
<protein>
    <submittedName>
        <fullName evidence="2">CubicO group peptidase, beta-lactamase class C family</fullName>
    </submittedName>
</protein>
<dbReference type="Pfam" id="PF00144">
    <property type="entry name" value="Beta-lactamase"/>
    <property type="match status" value="1"/>
</dbReference>
<evidence type="ECO:0000313" key="3">
    <source>
        <dbReference type="Proteomes" id="UP000182737"/>
    </source>
</evidence>
<name>A0A1I3IRR2_9SPIR</name>
<dbReference type="PANTHER" id="PTHR43283">
    <property type="entry name" value="BETA-LACTAMASE-RELATED"/>
    <property type="match status" value="1"/>
</dbReference>
<proteinExistence type="predicted"/>
<dbReference type="RefSeq" id="WP_074930445.1">
    <property type="nucleotide sequence ID" value="NZ_FORI01000002.1"/>
</dbReference>
<dbReference type="Proteomes" id="UP000182737">
    <property type="component" value="Unassembled WGS sequence"/>
</dbReference>
<dbReference type="InterPro" id="IPR001466">
    <property type="entry name" value="Beta-lactam-related"/>
</dbReference>
<evidence type="ECO:0000313" key="2">
    <source>
        <dbReference type="EMBL" id="SFI50668.1"/>
    </source>
</evidence>
<organism evidence="2 3">
    <name type="scientific">Treponema bryantii</name>
    <dbReference type="NCBI Taxonomy" id="163"/>
    <lineage>
        <taxon>Bacteria</taxon>
        <taxon>Pseudomonadati</taxon>
        <taxon>Spirochaetota</taxon>
        <taxon>Spirochaetia</taxon>
        <taxon>Spirochaetales</taxon>
        <taxon>Treponemataceae</taxon>
        <taxon>Treponema</taxon>
    </lineage>
</organism>
<dbReference type="Gene3D" id="3.40.710.10">
    <property type="entry name" value="DD-peptidase/beta-lactamase superfamily"/>
    <property type="match status" value="1"/>
</dbReference>
<dbReference type="AlphaFoldDB" id="A0A1I3IRR2"/>
<dbReference type="SUPFAM" id="SSF56601">
    <property type="entry name" value="beta-lactamase/transpeptidase-like"/>
    <property type="match status" value="1"/>
</dbReference>
<sequence length="398" mass="44103">MIFKNSDKVQLVLDDFVEKKEAAGLNLLVCKDGKEIGYWQSGLADLEAGRAYNRDTIVRLYSMSKPVTAVAAMILIEEGKLDFADELFRYLSEFKNLKVCTDKGRKGNPRPASRPILISDLLNMTSGYTYGAWSEDSPLGEHLTSDLIAELNNDEAEDGPNKITTREVARRLADIPVSFEPGTDYNYGLSADILGAVIEEVAGTKLSHFMKERIFKPLGMNDTDFYVPEDKQSRLAKVYHAGGQLFTSCNLGIQDKMNHQPAFESGGAGLCSTVDDYMKFALMLTNGGQLEGHRILSENTVRYLSKARLMPALQQRFDMKMPHLAGYTYCNLLRVAAKPGSCNVITNKGEFGWDGWLGPYVSVDLESKITIVMTMQRCDSGTTGAARKARNIIYTSSC</sequence>